<accession>A0A1M7PC26</accession>
<protein>
    <submittedName>
        <fullName evidence="1">Uncharacterized protein</fullName>
    </submittedName>
</protein>
<dbReference type="AlphaFoldDB" id="A0A1M7PC26"/>
<keyword evidence="2" id="KW-1185">Reference proteome</keyword>
<evidence type="ECO:0000313" key="2">
    <source>
        <dbReference type="Proteomes" id="UP000184440"/>
    </source>
</evidence>
<name>A0A1M7PC26_9ACTN</name>
<evidence type="ECO:0000313" key="1">
    <source>
        <dbReference type="EMBL" id="SHN14411.1"/>
    </source>
</evidence>
<dbReference type="Proteomes" id="UP000184440">
    <property type="component" value="Unassembled WGS sequence"/>
</dbReference>
<dbReference type="EMBL" id="FRCS01000003">
    <property type="protein sequence ID" value="SHN14411.1"/>
    <property type="molecule type" value="Genomic_DNA"/>
</dbReference>
<proteinExistence type="predicted"/>
<organism evidence="1 2">
    <name type="scientific">Cryptosporangium aurantiacum</name>
    <dbReference type="NCBI Taxonomy" id="134849"/>
    <lineage>
        <taxon>Bacteria</taxon>
        <taxon>Bacillati</taxon>
        <taxon>Actinomycetota</taxon>
        <taxon>Actinomycetes</taxon>
        <taxon>Cryptosporangiales</taxon>
        <taxon>Cryptosporangiaceae</taxon>
        <taxon>Cryptosporangium</taxon>
    </lineage>
</organism>
<dbReference type="RefSeq" id="WP_073255774.1">
    <property type="nucleotide sequence ID" value="NZ_FRCS01000003.1"/>
</dbReference>
<sequence>MIALGGCGVLESVQHEARDAATRFAAAVDARQMSAACVQLAPATRTELESDEQSSCPEALQTAKLPPAGSVGRVDVYGQQARVVFDGDTFFLTRTSGGWKITAAGCRLQSGEVYDCTVKGR</sequence>
<gene>
    <name evidence="1" type="ORF">SAMN05443668_103185</name>
</gene>
<reference evidence="1 2" key="1">
    <citation type="submission" date="2016-11" db="EMBL/GenBank/DDBJ databases">
        <authorList>
            <person name="Jaros S."/>
            <person name="Januszkiewicz K."/>
            <person name="Wedrychowicz H."/>
        </authorList>
    </citation>
    <scope>NUCLEOTIDE SEQUENCE [LARGE SCALE GENOMIC DNA]</scope>
    <source>
        <strain evidence="1 2">DSM 46144</strain>
    </source>
</reference>